<feature type="signal peptide" evidence="2">
    <location>
        <begin position="1"/>
        <end position="21"/>
    </location>
</feature>
<evidence type="ECO:0000313" key="3">
    <source>
        <dbReference type="EMBL" id="NOV43292.1"/>
    </source>
</evidence>
<feature type="region of interest" description="Disordered" evidence="1">
    <location>
        <begin position="52"/>
        <end position="79"/>
    </location>
</feature>
<protein>
    <submittedName>
        <fullName evidence="3">Putative secreted protein</fullName>
    </submittedName>
</protein>
<dbReference type="AlphaFoldDB" id="A0A6M2DAZ5"/>
<reference evidence="3" key="1">
    <citation type="submission" date="2019-09" db="EMBL/GenBank/DDBJ databases">
        <title>Organ-specific transcriptomic study of the physiology of the cattle tick, Rhipicephalus microplus.</title>
        <authorList>
            <person name="Tirloni L."/>
            <person name="Braz G."/>
            <person name="Gandara A.C.P."/>
            <person name="Sabadin G.A."/>
            <person name="da Silva R.M."/>
            <person name="Guizzo M.G."/>
            <person name="Machado J.A."/>
            <person name="Costa E.P."/>
            <person name="Gomes H.F."/>
            <person name="Moraes J."/>
            <person name="Mota M.B.S."/>
            <person name="Mesquita R.D."/>
            <person name="Alvarenga P.H."/>
            <person name="Alves F."/>
            <person name="Seixas A."/>
            <person name="da Fonseca R.N."/>
            <person name="Fogaca A."/>
            <person name="Logullo C."/>
            <person name="Tanaka A."/>
            <person name="Daffre S."/>
            <person name="Termignoni C."/>
            <person name="Vaz I.S.Jr."/>
            <person name="Oliveira P.L."/>
            <person name="Ribeiro J.M."/>
        </authorList>
    </citation>
    <scope>NUCLEOTIDE SEQUENCE</scope>
    <source>
        <strain evidence="3">Porto Alegre</strain>
    </source>
</reference>
<feature type="chain" id="PRO_5026994299" evidence="2">
    <location>
        <begin position="22"/>
        <end position="79"/>
    </location>
</feature>
<proteinExistence type="predicted"/>
<dbReference type="EMBL" id="GHWJ01010555">
    <property type="protein sequence ID" value="NOV43292.1"/>
    <property type="molecule type" value="Transcribed_RNA"/>
</dbReference>
<evidence type="ECO:0000256" key="1">
    <source>
        <dbReference type="SAM" id="MobiDB-lite"/>
    </source>
</evidence>
<keyword evidence="2" id="KW-0732">Signal</keyword>
<name>A0A6M2DAZ5_RHIMP</name>
<evidence type="ECO:0000256" key="2">
    <source>
        <dbReference type="SAM" id="SignalP"/>
    </source>
</evidence>
<organism evidence="3">
    <name type="scientific">Rhipicephalus microplus</name>
    <name type="common">Cattle tick</name>
    <name type="synonym">Boophilus microplus</name>
    <dbReference type="NCBI Taxonomy" id="6941"/>
    <lineage>
        <taxon>Eukaryota</taxon>
        <taxon>Metazoa</taxon>
        <taxon>Ecdysozoa</taxon>
        <taxon>Arthropoda</taxon>
        <taxon>Chelicerata</taxon>
        <taxon>Arachnida</taxon>
        <taxon>Acari</taxon>
        <taxon>Parasitiformes</taxon>
        <taxon>Ixodida</taxon>
        <taxon>Ixodoidea</taxon>
        <taxon>Ixodidae</taxon>
        <taxon>Rhipicephalinae</taxon>
        <taxon>Rhipicephalus</taxon>
        <taxon>Boophilus</taxon>
    </lineage>
</organism>
<sequence length="79" mass="8828">MKAQLLVLVAVFAVAPMAFQAQDLSEDDLKSDLLHGHWAPYDQFYAPEVEGREQSFPAQDPGEEDLEHQGVQARFVNGQ</sequence>
<accession>A0A6M2DAZ5</accession>